<gene>
    <name evidence="2" type="ORF">WOLCODRAFT_123981</name>
</gene>
<evidence type="ECO:0000259" key="1">
    <source>
        <dbReference type="Pfam" id="PF03190"/>
    </source>
</evidence>
<evidence type="ECO:0000313" key="2">
    <source>
        <dbReference type="EMBL" id="PCH44709.1"/>
    </source>
</evidence>
<dbReference type="OrthoDB" id="1923667at2759"/>
<dbReference type="GO" id="GO:0003824">
    <property type="term" value="F:catalytic activity"/>
    <property type="evidence" value="ECO:0007669"/>
    <property type="project" value="UniProtKB-ARBA"/>
</dbReference>
<dbReference type="InterPro" id="IPR004879">
    <property type="entry name" value="Ssp411-like_TRX"/>
</dbReference>
<sequence length="701" mass="77204">MRTEAFETARRENKPIFLSVGYSACHWCHVLVHKSFEDEVMAKLMNDYFINIKVDREERPDVDKLYMTFLQATNGGGGWVMSVWLTLELNPIFAGTYFPPGRFRQVLVQIAATWEEEPERIKVSGQHITEQLRPITDISSAPADNLNFYALSKKVYDRLAMRYDPVHGGFGGAPKFPQVSQTTGFLVRYATVAEDAEAGGGGDCAAALTMVEHMLVQIYRGGIHDHVGGGVARYSVDERWHVPHFEKMLYDQAQLLSAAVELKPSAHRSPAAHRTLLALARSIIAYVSARLTAPAGGFYSAEDVDSLPHPGVEKTRDGAYYTWMVADVRRVLGADAELFAYAYGVKEDGNCNPQHDVQGELKGQNVLYIGHELQVVAEKFVCTVAEAEERLGFCLQKLRDDREASRPRPHLDDKILAGWNGSMISGLARAVEVLESAEAARALQLAERAAAFLRYNLYDEANGELRRSWREGPGPTGQADDCAFLIQGICLHPGLLDLHEASGKEEYVLWAVRLQETLDEQFFDAQGGGYFASAPDGHVIIRLKDAQDGAEPSAASVTLSNLHRLAHYAEDRHAEYTDKARSVLSSNAQLLETVPHALGAIVSAAIVARKRYRQFILTESPTVSSASPLLSAIRARVIPNRVLIRVDPANPPRGLAKLNATLCSLVDGVEVEKTQPSVRVCQNFACGLPIEDVQELAAALD</sequence>
<feature type="domain" description="Spermatogenesis-associated protein 20-like TRX" evidence="1">
    <location>
        <begin position="3"/>
        <end position="132"/>
    </location>
</feature>
<proteinExistence type="predicted"/>
<dbReference type="PANTHER" id="PTHR42899:SF1">
    <property type="entry name" value="SPERMATOGENESIS-ASSOCIATED PROTEIN 20"/>
    <property type="match status" value="1"/>
</dbReference>
<dbReference type="Gene3D" id="3.40.30.10">
    <property type="entry name" value="Glutaredoxin"/>
    <property type="match status" value="1"/>
</dbReference>
<dbReference type="Pfam" id="PF03190">
    <property type="entry name" value="Thioredox_DsbH"/>
    <property type="match status" value="1"/>
</dbReference>
<dbReference type="SUPFAM" id="SSF48208">
    <property type="entry name" value="Six-hairpin glycosidases"/>
    <property type="match status" value="1"/>
</dbReference>
<dbReference type="STRING" id="742152.A0A2H3K0L0"/>
<dbReference type="CDD" id="cd02955">
    <property type="entry name" value="SSP411"/>
    <property type="match status" value="1"/>
</dbReference>
<keyword evidence="3" id="KW-1185">Reference proteome</keyword>
<dbReference type="AlphaFoldDB" id="A0A2H3K0L0"/>
<dbReference type="InterPro" id="IPR024705">
    <property type="entry name" value="Ssp411"/>
</dbReference>
<name>A0A2H3K0L0_WOLCO</name>
<dbReference type="GO" id="GO:0005975">
    <property type="term" value="P:carbohydrate metabolic process"/>
    <property type="evidence" value="ECO:0007669"/>
    <property type="project" value="InterPro"/>
</dbReference>
<feature type="non-terminal residue" evidence="2">
    <location>
        <position position="701"/>
    </location>
</feature>
<organism evidence="2 3">
    <name type="scientific">Wolfiporia cocos (strain MD-104)</name>
    <name type="common">Brown rot fungus</name>
    <dbReference type="NCBI Taxonomy" id="742152"/>
    <lineage>
        <taxon>Eukaryota</taxon>
        <taxon>Fungi</taxon>
        <taxon>Dikarya</taxon>
        <taxon>Basidiomycota</taxon>
        <taxon>Agaricomycotina</taxon>
        <taxon>Agaricomycetes</taxon>
        <taxon>Polyporales</taxon>
        <taxon>Phaeolaceae</taxon>
        <taxon>Wolfiporia</taxon>
    </lineage>
</organism>
<dbReference type="OMA" id="DGGFCRY"/>
<dbReference type="SUPFAM" id="SSF52833">
    <property type="entry name" value="Thioredoxin-like"/>
    <property type="match status" value="1"/>
</dbReference>
<dbReference type="EMBL" id="KB468168">
    <property type="protein sequence ID" value="PCH44709.1"/>
    <property type="molecule type" value="Genomic_DNA"/>
</dbReference>
<accession>A0A2H3K0L0</accession>
<dbReference type="Gene3D" id="1.50.10.10">
    <property type="match status" value="1"/>
</dbReference>
<evidence type="ECO:0000313" key="3">
    <source>
        <dbReference type="Proteomes" id="UP000218811"/>
    </source>
</evidence>
<dbReference type="PIRSF" id="PIRSF006402">
    <property type="entry name" value="UCP006402_thioredoxin"/>
    <property type="match status" value="1"/>
</dbReference>
<dbReference type="InterPro" id="IPR008928">
    <property type="entry name" value="6-hairpin_glycosidase_sf"/>
</dbReference>
<dbReference type="InterPro" id="IPR012341">
    <property type="entry name" value="6hp_glycosidase-like_sf"/>
</dbReference>
<dbReference type="PANTHER" id="PTHR42899">
    <property type="entry name" value="SPERMATOGENESIS-ASSOCIATED PROTEIN 20"/>
    <property type="match status" value="1"/>
</dbReference>
<protein>
    <recommendedName>
        <fullName evidence="1">Spermatogenesis-associated protein 20-like TRX domain-containing protein</fullName>
    </recommendedName>
</protein>
<dbReference type="Proteomes" id="UP000218811">
    <property type="component" value="Unassembled WGS sequence"/>
</dbReference>
<dbReference type="InterPro" id="IPR036249">
    <property type="entry name" value="Thioredoxin-like_sf"/>
</dbReference>
<reference evidence="2 3" key="1">
    <citation type="journal article" date="2012" name="Science">
        <title>The Paleozoic origin of enzymatic lignin decomposition reconstructed from 31 fungal genomes.</title>
        <authorList>
            <person name="Floudas D."/>
            <person name="Binder M."/>
            <person name="Riley R."/>
            <person name="Barry K."/>
            <person name="Blanchette R.A."/>
            <person name="Henrissat B."/>
            <person name="Martinez A.T."/>
            <person name="Otillar R."/>
            <person name="Spatafora J.W."/>
            <person name="Yadav J.S."/>
            <person name="Aerts A."/>
            <person name="Benoit I."/>
            <person name="Boyd A."/>
            <person name="Carlson A."/>
            <person name="Copeland A."/>
            <person name="Coutinho P.M."/>
            <person name="de Vries R.P."/>
            <person name="Ferreira P."/>
            <person name="Findley K."/>
            <person name="Foster B."/>
            <person name="Gaskell J."/>
            <person name="Glotzer D."/>
            <person name="Gorecki P."/>
            <person name="Heitman J."/>
            <person name="Hesse C."/>
            <person name="Hori C."/>
            <person name="Igarashi K."/>
            <person name="Jurgens J.A."/>
            <person name="Kallen N."/>
            <person name="Kersten P."/>
            <person name="Kohler A."/>
            <person name="Kuees U."/>
            <person name="Kumar T.K.A."/>
            <person name="Kuo A."/>
            <person name="LaButti K."/>
            <person name="Larrondo L.F."/>
            <person name="Lindquist E."/>
            <person name="Ling A."/>
            <person name="Lombard V."/>
            <person name="Lucas S."/>
            <person name="Lundell T."/>
            <person name="Martin R."/>
            <person name="McLaughlin D.J."/>
            <person name="Morgenstern I."/>
            <person name="Morin E."/>
            <person name="Murat C."/>
            <person name="Nagy L.G."/>
            <person name="Nolan M."/>
            <person name="Ohm R.A."/>
            <person name="Patyshakuliyeva A."/>
            <person name="Rokas A."/>
            <person name="Ruiz-Duenas F.J."/>
            <person name="Sabat G."/>
            <person name="Salamov A."/>
            <person name="Samejima M."/>
            <person name="Schmutz J."/>
            <person name="Slot J.C."/>
            <person name="St John F."/>
            <person name="Stenlid J."/>
            <person name="Sun H."/>
            <person name="Sun S."/>
            <person name="Syed K."/>
            <person name="Tsang A."/>
            <person name="Wiebenga A."/>
            <person name="Young D."/>
            <person name="Pisabarro A."/>
            <person name="Eastwood D.C."/>
            <person name="Martin F."/>
            <person name="Cullen D."/>
            <person name="Grigoriev I.V."/>
            <person name="Hibbett D.S."/>
        </authorList>
    </citation>
    <scope>NUCLEOTIDE SEQUENCE [LARGE SCALE GENOMIC DNA]</scope>
    <source>
        <strain evidence="2 3">MD-104</strain>
    </source>
</reference>